<gene>
    <name evidence="1" type="ORF">GSY63_11890</name>
</gene>
<dbReference type="EMBL" id="WWEO01000042">
    <property type="protein sequence ID" value="NCD70060.1"/>
    <property type="molecule type" value="Genomic_DNA"/>
</dbReference>
<reference evidence="1" key="2">
    <citation type="submission" date="2020-10" db="EMBL/GenBank/DDBJ databases">
        <title>Mucilaginibacter sp. nov., isolated from soil.</title>
        <authorList>
            <person name="Jeon C.O."/>
        </authorList>
    </citation>
    <scope>NUCLEOTIDE SEQUENCE</scope>
    <source>
        <strain evidence="1">R11</strain>
    </source>
</reference>
<keyword evidence="2" id="KW-1185">Reference proteome</keyword>
<dbReference type="Gene3D" id="3.30.420.250">
    <property type="match status" value="1"/>
</dbReference>
<name>A0A966DSY1_9SPHI</name>
<evidence type="ECO:0000313" key="2">
    <source>
        <dbReference type="Proteomes" id="UP000638732"/>
    </source>
</evidence>
<accession>A0A966DSY1</accession>
<dbReference type="RefSeq" id="WP_166586026.1">
    <property type="nucleotide sequence ID" value="NZ_WWEO01000042.1"/>
</dbReference>
<dbReference type="AlphaFoldDB" id="A0A966DSY1"/>
<comment type="caution">
    <text evidence="1">The sequence shown here is derived from an EMBL/GenBank/DDBJ whole genome shotgun (WGS) entry which is preliminary data.</text>
</comment>
<dbReference type="InterPro" id="IPR024213">
    <property type="entry name" value="DUF3822"/>
</dbReference>
<dbReference type="Proteomes" id="UP000638732">
    <property type="component" value="Unassembled WGS sequence"/>
</dbReference>
<organism evidence="1 2">
    <name type="scientific">Mucilaginibacter agri</name>
    <dbReference type="NCBI Taxonomy" id="2695265"/>
    <lineage>
        <taxon>Bacteria</taxon>
        <taxon>Pseudomonadati</taxon>
        <taxon>Bacteroidota</taxon>
        <taxon>Sphingobacteriia</taxon>
        <taxon>Sphingobacteriales</taxon>
        <taxon>Sphingobacteriaceae</taxon>
        <taxon>Mucilaginibacter</taxon>
    </lineage>
</organism>
<sequence>MTGNSKLYFDDNFSAETTKYYTLLIQIRNTDFSFAVVHQSTLLVWGKNYPLVELASPNELAPYLNPTDYHKVVIGVTPTVFNIVPTKVFNEERVTDFMRVLDVQPSDKAYSQTLDSDNLVLFKDNDQLLPVLTTRYPYHQIVFNYKCWLQTISADNLDSINLYVDIQPNEVHFASYKNNKLRFYNSFNYAGADELAYFTALVANDLQLNQLTTHLIVSGDITTGDSKLANISEFFPKIDISQLKQLEQLPEGVEPQQLLSLTALLLCA</sequence>
<protein>
    <submittedName>
        <fullName evidence="1">DUF3822 family protein</fullName>
    </submittedName>
</protein>
<reference evidence="1" key="1">
    <citation type="submission" date="2020-01" db="EMBL/GenBank/DDBJ databases">
        <authorList>
            <person name="Seo Y.L."/>
        </authorList>
    </citation>
    <scope>NUCLEOTIDE SEQUENCE</scope>
    <source>
        <strain evidence="1">R11</strain>
    </source>
</reference>
<evidence type="ECO:0000313" key="1">
    <source>
        <dbReference type="EMBL" id="NCD70060.1"/>
    </source>
</evidence>
<proteinExistence type="predicted"/>
<dbReference type="Gene3D" id="3.30.420.260">
    <property type="match status" value="1"/>
</dbReference>
<dbReference type="CDD" id="cd24013">
    <property type="entry name" value="ASKHA_ATPase_BT3980-like"/>
    <property type="match status" value="1"/>
</dbReference>
<dbReference type="Pfam" id="PF12864">
    <property type="entry name" value="DUF3822"/>
    <property type="match status" value="1"/>
</dbReference>